<evidence type="ECO:0000256" key="3">
    <source>
        <dbReference type="ARBA" id="ARBA00022692"/>
    </source>
</evidence>
<evidence type="ECO:0000256" key="1">
    <source>
        <dbReference type="ARBA" id="ARBA00004127"/>
    </source>
</evidence>
<dbReference type="Proteomes" id="UP000011991">
    <property type="component" value="Unassembled WGS sequence"/>
</dbReference>
<keyword evidence="10" id="KW-1185">Reference proteome</keyword>
<evidence type="ECO:0000256" key="2">
    <source>
        <dbReference type="ARBA" id="ARBA00004586"/>
    </source>
</evidence>
<dbReference type="PANTHER" id="PTHR13416:SF2">
    <property type="entry name" value="TRANSMEMBRANE PROTEIN 43"/>
    <property type="match status" value="1"/>
</dbReference>
<dbReference type="OrthoDB" id="273988at2"/>
<proteinExistence type="predicted"/>
<dbReference type="GO" id="GO:0006629">
    <property type="term" value="P:lipid metabolic process"/>
    <property type="evidence" value="ECO:0007669"/>
    <property type="project" value="TreeGrafter"/>
</dbReference>
<feature type="transmembrane region" description="Helical" evidence="8">
    <location>
        <begin position="297"/>
        <end position="315"/>
    </location>
</feature>
<evidence type="ECO:0000256" key="5">
    <source>
        <dbReference type="ARBA" id="ARBA00022989"/>
    </source>
</evidence>
<keyword evidence="6 8" id="KW-0472">Membrane</keyword>
<dbReference type="Pfam" id="PF07787">
    <property type="entry name" value="TMEM43"/>
    <property type="match status" value="1"/>
</dbReference>
<evidence type="ECO:0000256" key="8">
    <source>
        <dbReference type="SAM" id="Phobius"/>
    </source>
</evidence>
<dbReference type="PANTHER" id="PTHR13416">
    <property type="match status" value="1"/>
</dbReference>
<gene>
    <name evidence="9" type="ORF">RMSM_06058</name>
</gene>
<evidence type="ECO:0000256" key="7">
    <source>
        <dbReference type="SAM" id="MobiDB-lite"/>
    </source>
</evidence>
<evidence type="ECO:0000256" key="6">
    <source>
        <dbReference type="ARBA" id="ARBA00023136"/>
    </source>
</evidence>
<evidence type="ECO:0000313" key="10">
    <source>
        <dbReference type="Proteomes" id="UP000011991"/>
    </source>
</evidence>
<evidence type="ECO:0000256" key="4">
    <source>
        <dbReference type="ARBA" id="ARBA00022824"/>
    </source>
</evidence>
<sequence length="423" mass="47417">MTPSAFNHSSLINGGRLIVFLAAGLLLLGMILSLHKSEKSLVQTAGGLDEAALATIEIDGAKPQPEHNGKLVYITGRLETSEPIRDETFALEVDAVRLERHVEMFQWREYERRRDSLSTNDRSIGRRKKVYRYEKIWSKQLIDSSAFRHSGYDNPTAMPFPSDSVQADKVQLGGFRLSDSLIDQIPPSDPLNFRLSDLSASIARDSFIHHDAPNQAPRLYWSAGRGRTRRDAQIGDARVYFTTRPSGTVSVMSQQNGDSFVPYRTATGAQIDLLSMGVVKPDVMVHHARHTAIRSAWAGRLIATVVMMVALYLLMRIGSRVINPFAYLTRITELQRWRIAAAVAVTLACFCVCSAWSLHHPWYAVSVLAIAVPIIPVSVRGIRPRSMPLRSDASVSDAEHRKNRKRKRRRRLAKRRRKKGGVG</sequence>
<comment type="subcellular location">
    <subcellularLocation>
        <location evidence="1">Endomembrane system</location>
        <topology evidence="1">Multi-pass membrane protein</topology>
    </subcellularLocation>
    <subcellularLocation>
        <location evidence="2">Endoplasmic reticulum membrane</location>
    </subcellularLocation>
</comment>
<keyword evidence="4" id="KW-0256">Endoplasmic reticulum</keyword>
<feature type="compositionally biased region" description="Basic residues" evidence="7">
    <location>
        <begin position="401"/>
        <end position="423"/>
    </location>
</feature>
<feature type="transmembrane region" description="Helical" evidence="8">
    <location>
        <begin position="336"/>
        <end position="357"/>
    </location>
</feature>
<dbReference type="RefSeq" id="WP_008705025.1">
    <property type="nucleotide sequence ID" value="NZ_ANOG01000874.1"/>
</dbReference>
<dbReference type="AlphaFoldDB" id="M5RST2"/>
<dbReference type="EMBL" id="ANOG01000874">
    <property type="protein sequence ID" value="EMI17029.1"/>
    <property type="molecule type" value="Genomic_DNA"/>
</dbReference>
<feature type="region of interest" description="Disordered" evidence="7">
    <location>
        <begin position="392"/>
        <end position="423"/>
    </location>
</feature>
<protein>
    <submittedName>
        <fullName evidence="9">Transmembrane protein 43</fullName>
    </submittedName>
</protein>
<organism evidence="9 10">
    <name type="scientific">Rhodopirellula maiorica SM1</name>
    <dbReference type="NCBI Taxonomy" id="1265738"/>
    <lineage>
        <taxon>Bacteria</taxon>
        <taxon>Pseudomonadati</taxon>
        <taxon>Planctomycetota</taxon>
        <taxon>Planctomycetia</taxon>
        <taxon>Pirellulales</taxon>
        <taxon>Pirellulaceae</taxon>
        <taxon>Novipirellula</taxon>
    </lineage>
</organism>
<dbReference type="GO" id="GO:0071763">
    <property type="term" value="P:nuclear membrane organization"/>
    <property type="evidence" value="ECO:0007669"/>
    <property type="project" value="TreeGrafter"/>
</dbReference>
<evidence type="ECO:0000313" key="9">
    <source>
        <dbReference type="EMBL" id="EMI17029.1"/>
    </source>
</evidence>
<dbReference type="PATRIC" id="fig|1265738.3.peg.6047"/>
<name>M5RST2_9BACT</name>
<dbReference type="InterPro" id="IPR012430">
    <property type="entry name" value="TMEM43_fam"/>
</dbReference>
<dbReference type="GO" id="GO:0012505">
    <property type="term" value="C:endomembrane system"/>
    <property type="evidence" value="ECO:0007669"/>
    <property type="project" value="UniProtKB-SubCell"/>
</dbReference>
<accession>M5RST2</accession>
<feature type="transmembrane region" description="Helical" evidence="8">
    <location>
        <begin position="363"/>
        <end position="382"/>
    </location>
</feature>
<keyword evidence="3 8" id="KW-0812">Transmembrane</keyword>
<comment type="caution">
    <text evidence="9">The sequence shown here is derived from an EMBL/GenBank/DDBJ whole genome shotgun (WGS) entry which is preliminary data.</text>
</comment>
<keyword evidence="5 8" id="KW-1133">Transmembrane helix</keyword>
<reference evidence="9 10" key="1">
    <citation type="journal article" date="2013" name="Mar. Genomics">
        <title>Expression of sulfatases in Rhodopirellula baltica and the diversity of sulfatases in the genus Rhodopirellula.</title>
        <authorList>
            <person name="Wegner C.E."/>
            <person name="Richter-Heitmann T."/>
            <person name="Klindworth A."/>
            <person name="Klockow C."/>
            <person name="Richter M."/>
            <person name="Achstetter T."/>
            <person name="Glockner F.O."/>
            <person name="Harder J."/>
        </authorList>
    </citation>
    <scope>NUCLEOTIDE SEQUENCE [LARGE SCALE GENOMIC DNA]</scope>
    <source>
        <strain evidence="9 10">SM1</strain>
    </source>
</reference>